<sequence length="856" mass="92706">MTGTLHFLPWMRSGLGLGLPTSEPETVGPLDEPDTITGSISVNNLTASATLSLRPPHHVTQIDTQMITRRYPSPNVTDAEYDYFPHIELLAPDLPWLASPYRADETTAASGSTGRLRPWLVLVCFPVERGTLSAASPDSPQELTVDADDLPDLTESWAWAHIQSAVPPAEATSAAANATGQVIARLICPRRLEASKRYRAALVNAWYSAATEEAPDAIAPAWTAGAGMVTLKTYDTWTFATGETGSFEALVERLRPAPDGEGIYGLHPMDMSRPGMVEPFDEDLLPVRTDFVGALRAVGTTPKDPGTAGAVFAADVEKLLLSGIDRQEIGRYSSDPIVTAPYYGSLPIDDAKLGMPQTGWLRELNLLAHWRAAAGIGVAIVRRHQERLVAQAWDQVGEVREANRILSRTLLRRSVSERLKAKAFQLDPAQALGVLSAQLSFQRNELGHAVKASLRASTVPNGAVSAAMARTLRPSNVVQKTLTAPTRRIRFPGDEPVEGREQWRGMLADQLKTADTREQMRLHKPRWPDGMRTRPGGPVGPGGPKVDLERLKGSLQTTLAPARTARRQAELRVPALAGLLAGDAADAVPSMVRTGPVYAEALATTLQAISPSLLLPGIETLRENSVLLVETDAAFVAALLVGANHEMSRELLWREFPADMRHTAFRRFWPRPDPTSHDIDPIAGWGLKGDLARMGRMAGSSLVLVVRGDVLRQFPSARFLLSDPAKSEPMAPSFSGRLPPDTAYFGFDVSNRDAVTAPGSEWLVVIEEPAFEPRFGLDAERNGSGTLMTYSELSWHDLQNQSGPHLSVLAETQFASNSALGGEATWGLNGAHMARITLQQPVRWICRALDLLGGGG</sequence>
<dbReference type="HOGENOM" id="CLU_010262_0_0_5"/>
<dbReference type="eggNOG" id="COG0222">
    <property type="taxonomic scope" value="Bacteria"/>
</dbReference>
<accession>A0A0A0HLA1</accession>
<dbReference type="Proteomes" id="UP000030021">
    <property type="component" value="Unassembled WGS sequence"/>
</dbReference>
<evidence type="ECO:0000313" key="1">
    <source>
        <dbReference type="EMBL" id="KGM87419.1"/>
    </source>
</evidence>
<protein>
    <submittedName>
        <fullName evidence="1">Uncharacterized protein</fullName>
    </submittedName>
</protein>
<proteinExistence type="predicted"/>
<dbReference type="OrthoDB" id="9816502at2"/>
<evidence type="ECO:0000313" key="2">
    <source>
        <dbReference type="Proteomes" id="UP000030021"/>
    </source>
</evidence>
<gene>
    <name evidence="1" type="ORF">rosmuc_02733</name>
</gene>
<dbReference type="AlphaFoldDB" id="A0A0A0HLA1"/>
<name>A0A0A0HLA1_9RHOB</name>
<dbReference type="EMBL" id="AONH01000014">
    <property type="protein sequence ID" value="KGM87419.1"/>
    <property type="molecule type" value="Genomic_DNA"/>
</dbReference>
<dbReference type="PATRIC" id="fig|1288298.3.peg.2751"/>
<reference evidence="1 2" key="1">
    <citation type="submission" date="2013-01" db="EMBL/GenBank/DDBJ databases">
        <authorList>
            <person name="Fiebig A."/>
            <person name="Goeker M."/>
            <person name="Klenk H.-P.P."/>
        </authorList>
    </citation>
    <scope>NUCLEOTIDE SEQUENCE [LARGE SCALE GENOMIC DNA]</scope>
    <source>
        <strain evidence="1 2">DSM 17069</strain>
    </source>
</reference>
<comment type="caution">
    <text evidence="1">The sequence shown here is derived from an EMBL/GenBank/DDBJ whole genome shotgun (WGS) entry which is preliminary data.</text>
</comment>
<organism evidence="1 2">
    <name type="scientific">Roseovarius mucosus DSM 17069</name>
    <dbReference type="NCBI Taxonomy" id="1288298"/>
    <lineage>
        <taxon>Bacteria</taxon>
        <taxon>Pseudomonadati</taxon>
        <taxon>Pseudomonadota</taxon>
        <taxon>Alphaproteobacteria</taxon>
        <taxon>Rhodobacterales</taxon>
        <taxon>Roseobacteraceae</taxon>
        <taxon>Roseovarius</taxon>
    </lineage>
</organism>
<dbReference type="RefSeq" id="WP_037274476.1">
    <property type="nucleotide sequence ID" value="NZ_KN293981.1"/>
</dbReference>